<comment type="catalytic activity">
    <reaction evidence="7">
        <text>citrate = D-threo-isocitrate</text>
        <dbReference type="Rhea" id="RHEA:10336"/>
        <dbReference type="ChEBI" id="CHEBI:15562"/>
        <dbReference type="ChEBI" id="CHEBI:16947"/>
        <dbReference type="EC" id="4.2.1.3"/>
    </reaction>
</comment>
<dbReference type="InterPro" id="IPR000573">
    <property type="entry name" value="AconitaseA/IPMdHydase_ssu_swvl"/>
</dbReference>
<feature type="domain" description="Aconitase/3-isopropylmalate dehydratase large subunit alpha/beta/alpha" evidence="8">
    <location>
        <begin position="66"/>
        <end position="533"/>
    </location>
</feature>
<dbReference type="InterPro" id="IPR006249">
    <property type="entry name" value="Aconitase/IRP2"/>
</dbReference>
<dbReference type="GO" id="GO:0003994">
    <property type="term" value="F:aconitate hydratase activity"/>
    <property type="evidence" value="ECO:0007669"/>
    <property type="project" value="UniProtKB-EC"/>
</dbReference>
<evidence type="ECO:0000259" key="9">
    <source>
        <dbReference type="Pfam" id="PF00694"/>
    </source>
</evidence>
<sequence length="871" mass="95263">MNKSYRKNLPGTRLDYFDARAAVEAIAPGAYDGLPYTSRVLAENLVRRCDPALLTDALKQLIERRRDLDFPWFPARVVCHDILGQTALVDLAGLRDAIADKGGDPAKVNPVVPVQLIVDHSLAVEYDGNDPDAFAKNRAVEDRRNEDRFHFIDWTKQAFENIEVVPPGNGIMHQINLERMSPVIYTQDGVAFPDTLVGTDSHTPHVDALGVIAIGVGGLEAENVMLGRASWMRLPDIVGVELSGRAQPGITATDIVLTLTEFLRKEKVVGAYLEFYGEGASSLTLGDRATISNMAPEYGATAAMFSIDQQTIDYLRLTGREDEQIALVENYAKTAGLWSDSLKTAQYERVLRFDLSTVVRTLAGPSNPHRRLPVSDLAERGIAGVVENQPGLMPDGAVIIAAITSCTNTSNPRNVIAAGLLARNANRAGLARKPWVKSSLAPGSKAVQLYLEEAGLTHELERLGFGVVAFACTTCNGMSGALDPKIQQEIIDRDLYATAVLSGNRNFDGRIHPYAKQAFLASPPLVVAYAIAGTIRFDIERDVLGVAADGREIRLKDIWPSDEEIDAMVKSAVKPEQFRKVYAPMFGIKDDRQTAVSPLYDWRAQSTYIRRPPYWEGALAGERTLRGMLPLAVLGDNITTDHLSPSNAILMDSAAGEYLHKMGLPEEDFNSYATHRGDHLTAQRATFANPKLFNEMVKNADGTVKQGSLARVEPEGQVMRMWEAIETYMDRKQPLIIVAGADYGQGSSRDWAAKGVRLAGVEAIVAEGFERIHRTNLIGMGVLPLEFKPGVNRKTLALDGTESYDVIGERKPRADLTLVIHRRNGSTEQVPVTCRLDTAEEVSIYEAGGVLQRFAQDFLEAASASDAGKLA</sequence>
<evidence type="ECO:0000256" key="3">
    <source>
        <dbReference type="ARBA" id="ARBA00012926"/>
    </source>
</evidence>
<keyword evidence="4" id="KW-0479">Metal-binding</keyword>
<evidence type="ECO:0000256" key="1">
    <source>
        <dbReference type="ARBA" id="ARBA00001966"/>
    </source>
</evidence>
<dbReference type="Gene3D" id="3.30.499.10">
    <property type="entry name" value="Aconitase, domain 3"/>
    <property type="match status" value="2"/>
</dbReference>
<dbReference type="FunFam" id="3.30.499.10:FF:000015">
    <property type="entry name" value="Aconitate hydratase 1"/>
    <property type="match status" value="1"/>
</dbReference>
<comment type="cofactor">
    <cofactor evidence="1">
        <name>[4Fe-4S] cluster</name>
        <dbReference type="ChEBI" id="CHEBI:49883"/>
    </cofactor>
</comment>
<evidence type="ECO:0000256" key="5">
    <source>
        <dbReference type="ARBA" id="ARBA00023004"/>
    </source>
</evidence>
<dbReference type="GO" id="GO:0051536">
    <property type="term" value="F:iron-sulfur cluster binding"/>
    <property type="evidence" value="ECO:0007669"/>
    <property type="project" value="UniProtKB-KW"/>
</dbReference>
<dbReference type="SUPFAM" id="SSF53732">
    <property type="entry name" value="Aconitase iron-sulfur domain"/>
    <property type="match status" value="1"/>
</dbReference>
<proteinExistence type="inferred from homology"/>
<evidence type="ECO:0000259" key="8">
    <source>
        <dbReference type="Pfam" id="PF00330"/>
    </source>
</evidence>
<dbReference type="Gene3D" id="6.10.190.10">
    <property type="match status" value="1"/>
</dbReference>
<dbReference type="AlphaFoldDB" id="A0ABD4YPS6"/>
<dbReference type="EC" id="4.2.1.3" evidence="3"/>
<accession>A0ABD4YPS6</accession>
<gene>
    <name evidence="10" type="primary">acnD</name>
    <name evidence="10" type="ORF">N5C72_03720</name>
</gene>
<dbReference type="GO" id="GO:0046872">
    <property type="term" value="F:metal ion binding"/>
    <property type="evidence" value="ECO:0007669"/>
    <property type="project" value="UniProtKB-KW"/>
</dbReference>
<keyword evidence="5" id="KW-0408">Iron</keyword>
<dbReference type="PRINTS" id="PR00415">
    <property type="entry name" value="ACONITASE"/>
</dbReference>
<dbReference type="RefSeq" id="WP_279989508.1">
    <property type="nucleotide sequence ID" value="NZ_JAOBZK010000003.1"/>
</dbReference>
<evidence type="ECO:0000256" key="2">
    <source>
        <dbReference type="ARBA" id="ARBA00007185"/>
    </source>
</evidence>
<evidence type="ECO:0000256" key="7">
    <source>
        <dbReference type="ARBA" id="ARBA00023501"/>
    </source>
</evidence>
<dbReference type="FunFam" id="3.20.19.10:FF:000006">
    <property type="entry name" value="Aconitate hydratase 1"/>
    <property type="match status" value="1"/>
</dbReference>
<comment type="similarity">
    <text evidence="2">Belongs to the aconitase/IPM isomerase family.</text>
</comment>
<dbReference type="Pfam" id="PF00330">
    <property type="entry name" value="Aconitase"/>
    <property type="match status" value="1"/>
</dbReference>
<feature type="domain" description="Aconitase A/isopropylmalate dehydratase small subunit swivel" evidence="9">
    <location>
        <begin position="657"/>
        <end position="789"/>
    </location>
</feature>
<dbReference type="InterPro" id="IPR036008">
    <property type="entry name" value="Aconitase_4Fe-4S_dom"/>
</dbReference>
<protein>
    <recommendedName>
        <fullName evidence="3">aconitate hydratase</fullName>
        <ecNumber evidence="3">4.2.1.3</ecNumber>
    </recommendedName>
</protein>
<evidence type="ECO:0000313" key="11">
    <source>
        <dbReference type="Proteomes" id="UP001158644"/>
    </source>
</evidence>
<dbReference type="NCBIfam" id="NF009520">
    <property type="entry name" value="PRK12881.1"/>
    <property type="match status" value="1"/>
</dbReference>
<dbReference type="EMBL" id="JAOBZK010000003">
    <property type="protein sequence ID" value="MDH1177168.1"/>
    <property type="molecule type" value="Genomic_DNA"/>
</dbReference>
<dbReference type="NCBIfam" id="NF006757">
    <property type="entry name" value="PRK09277.1"/>
    <property type="match status" value="1"/>
</dbReference>
<dbReference type="Proteomes" id="UP001158644">
    <property type="component" value="Unassembled WGS sequence"/>
</dbReference>
<keyword evidence="6" id="KW-0411">Iron-sulfur</keyword>
<dbReference type="PANTHER" id="PTHR11670">
    <property type="entry name" value="ACONITASE/IRON-RESPONSIVE ELEMENT FAMILY MEMBER"/>
    <property type="match status" value="1"/>
</dbReference>
<dbReference type="SUPFAM" id="SSF52016">
    <property type="entry name" value="LeuD/IlvD-like"/>
    <property type="match status" value="1"/>
</dbReference>
<reference evidence="10 11" key="1">
    <citation type="submission" date="2022-09" db="EMBL/GenBank/DDBJ databases">
        <title>Intensive care unit water sources are persistently colonized with multi-drug resistant bacteria and are the site of extensive horizontal gene transfer of antibiotic resistance genes.</title>
        <authorList>
            <person name="Diorio-Toth L."/>
        </authorList>
    </citation>
    <scope>NUCLEOTIDE SEQUENCE [LARGE SCALE GENOMIC DNA]</scope>
    <source>
        <strain evidence="10 11">GD03967</strain>
    </source>
</reference>
<evidence type="ECO:0000256" key="6">
    <source>
        <dbReference type="ARBA" id="ARBA00023014"/>
    </source>
</evidence>
<evidence type="ECO:0000313" key="10">
    <source>
        <dbReference type="EMBL" id="MDH1177168.1"/>
    </source>
</evidence>
<dbReference type="NCBIfam" id="TIGR02333">
    <property type="entry name" value="2met_isocit_dHY"/>
    <property type="match status" value="1"/>
</dbReference>
<name>A0ABD4YPS6_9BURK</name>
<evidence type="ECO:0000256" key="4">
    <source>
        <dbReference type="ARBA" id="ARBA00022723"/>
    </source>
</evidence>
<dbReference type="Gene3D" id="3.20.19.10">
    <property type="entry name" value="Aconitase, domain 4"/>
    <property type="match status" value="1"/>
</dbReference>
<keyword evidence="10" id="KW-0456">Lyase</keyword>
<dbReference type="InterPro" id="IPR001030">
    <property type="entry name" value="Acoase/IPM_deHydtase_lsu_aba"/>
</dbReference>
<dbReference type="InterPro" id="IPR012708">
    <property type="entry name" value="2Me_IsoCit_deHydtase_FeS-dep"/>
</dbReference>
<dbReference type="Pfam" id="PF00694">
    <property type="entry name" value="Aconitase_C"/>
    <property type="match status" value="1"/>
</dbReference>
<dbReference type="InterPro" id="IPR015931">
    <property type="entry name" value="Acnase/IPM_dHydase_lsu_aba_1/3"/>
</dbReference>
<dbReference type="InterPro" id="IPR015928">
    <property type="entry name" value="Aconitase/3IPM_dehydase_swvl"/>
</dbReference>
<comment type="caution">
    <text evidence="10">The sequence shown here is derived from an EMBL/GenBank/DDBJ whole genome shotgun (WGS) entry which is preliminary data.</text>
</comment>
<organism evidence="10 11">
    <name type="scientific">Achromobacter mucicolens</name>
    <dbReference type="NCBI Taxonomy" id="1389922"/>
    <lineage>
        <taxon>Bacteria</taxon>
        <taxon>Pseudomonadati</taxon>
        <taxon>Pseudomonadota</taxon>
        <taxon>Betaproteobacteria</taxon>
        <taxon>Burkholderiales</taxon>
        <taxon>Alcaligenaceae</taxon>
        <taxon>Achromobacter</taxon>
    </lineage>
</organism>